<evidence type="ECO:0000256" key="1">
    <source>
        <dbReference type="SAM" id="MobiDB-lite"/>
    </source>
</evidence>
<dbReference type="Gene3D" id="3.30.700.10">
    <property type="entry name" value="Glycoprotein, Type 4 Pilin"/>
    <property type="match status" value="1"/>
</dbReference>
<feature type="compositionally biased region" description="Gly residues" evidence="1">
    <location>
        <begin position="183"/>
        <end position="193"/>
    </location>
</feature>
<comment type="caution">
    <text evidence="3">The sequence shown here is derived from an EMBL/GenBank/DDBJ whole genome shotgun (WGS) entry which is preliminary data.</text>
</comment>
<dbReference type="SUPFAM" id="SSF54523">
    <property type="entry name" value="Pili subunits"/>
    <property type="match status" value="1"/>
</dbReference>
<dbReference type="STRING" id="1798409.A3I24_04030"/>
<feature type="region of interest" description="Disordered" evidence="1">
    <location>
        <begin position="160"/>
        <end position="193"/>
    </location>
</feature>
<evidence type="ECO:0000313" key="3">
    <source>
        <dbReference type="EMBL" id="OGY66830.1"/>
    </source>
</evidence>
<sequence length="193" mass="20324">MNNQYQKKGFTLVELLIVIGILAVLATATVLVLNPAELFRQARDTKRINDLEALRSAVSLYLSTVSSPDMDAAGSCAANYWGSVAGAAENFTGSPAQHANVATAIDGTGWLPIDFTQIPGGSPLSSLPTDPLNPDTATQAYTYRCDNTAKTFELNANMESTRYAQGGSDDVESTDGGDQVGIYEGGNDPGLNL</sequence>
<accession>A0A1G1ZSU5</accession>
<dbReference type="AlphaFoldDB" id="A0A1G1ZSU5"/>
<proteinExistence type="predicted"/>
<dbReference type="Proteomes" id="UP000177690">
    <property type="component" value="Unassembled WGS sequence"/>
</dbReference>
<gene>
    <name evidence="3" type="ORF">A3I24_04030</name>
</gene>
<protein>
    <recommendedName>
        <fullName evidence="5">Type II secretion system protein GspG C-terminal domain-containing protein</fullName>
    </recommendedName>
</protein>
<dbReference type="Pfam" id="PF07963">
    <property type="entry name" value="N_methyl"/>
    <property type="match status" value="1"/>
</dbReference>
<keyword evidence="2" id="KW-1133">Transmembrane helix</keyword>
<dbReference type="EMBL" id="MHJL01000034">
    <property type="protein sequence ID" value="OGY66830.1"/>
    <property type="molecule type" value="Genomic_DNA"/>
</dbReference>
<evidence type="ECO:0008006" key="5">
    <source>
        <dbReference type="Google" id="ProtNLM"/>
    </source>
</evidence>
<dbReference type="PROSITE" id="PS00409">
    <property type="entry name" value="PROKAR_NTER_METHYL"/>
    <property type="match status" value="1"/>
</dbReference>
<feature type="transmembrane region" description="Helical" evidence="2">
    <location>
        <begin position="12"/>
        <end position="33"/>
    </location>
</feature>
<organism evidence="3 4">
    <name type="scientific">Candidatus Harrisonbacteria bacterium RIFCSPLOWO2_02_FULL_41_13b</name>
    <dbReference type="NCBI Taxonomy" id="1798409"/>
    <lineage>
        <taxon>Bacteria</taxon>
        <taxon>Candidatus Harrisoniibacteriota</taxon>
    </lineage>
</organism>
<keyword evidence="2" id="KW-0812">Transmembrane</keyword>
<dbReference type="InterPro" id="IPR045584">
    <property type="entry name" value="Pilin-like"/>
</dbReference>
<name>A0A1G1ZSU5_9BACT</name>
<evidence type="ECO:0000256" key="2">
    <source>
        <dbReference type="SAM" id="Phobius"/>
    </source>
</evidence>
<dbReference type="NCBIfam" id="TIGR02532">
    <property type="entry name" value="IV_pilin_GFxxxE"/>
    <property type="match status" value="1"/>
</dbReference>
<reference evidence="3 4" key="1">
    <citation type="journal article" date="2016" name="Nat. Commun.">
        <title>Thousands of microbial genomes shed light on interconnected biogeochemical processes in an aquifer system.</title>
        <authorList>
            <person name="Anantharaman K."/>
            <person name="Brown C.T."/>
            <person name="Hug L.A."/>
            <person name="Sharon I."/>
            <person name="Castelle C.J."/>
            <person name="Probst A.J."/>
            <person name="Thomas B.C."/>
            <person name="Singh A."/>
            <person name="Wilkins M.J."/>
            <person name="Karaoz U."/>
            <person name="Brodie E.L."/>
            <person name="Williams K.H."/>
            <person name="Hubbard S.S."/>
            <person name="Banfield J.F."/>
        </authorList>
    </citation>
    <scope>NUCLEOTIDE SEQUENCE [LARGE SCALE GENOMIC DNA]</scope>
</reference>
<keyword evidence="2" id="KW-0472">Membrane</keyword>
<evidence type="ECO:0000313" key="4">
    <source>
        <dbReference type="Proteomes" id="UP000177690"/>
    </source>
</evidence>
<dbReference type="InterPro" id="IPR012902">
    <property type="entry name" value="N_methyl_site"/>
</dbReference>